<feature type="region of interest" description="Disordered" evidence="1">
    <location>
        <begin position="1"/>
        <end position="39"/>
    </location>
</feature>
<sequence length="308" mass="34833">MQPSKPSYDASPLPQICHPSSLSTQQSPTSSHSLEYPTYHSSRHTLGTTIMGFITSMARCVRENKLSRRLSNAKPQRLDDDSNDLIKTTSHTASVAPAESIASASTMVQNSSQEPVVPTESPAHMKQLDYWDLNIRTMFDEVDSLDPETSRAIRALSMPEYPVLRMDTIQSPSDTPTKKLDDAIDPGDRESSHRRNGDKEGKSRKFRKSQDEKSRGDDQSQKSWTGSKMKRSMTGLLKRRSLKISRTPSSLKTLRNPNSPKWIDSSSIVEEDTPEEKDEMKWMEANGLRRFDKKSNGLWTGEGMRRLW</sequence>
<feature type="region of interest" description="Disordered" evidence="1">
    <location>
        <begin position="165"/>
        <end position="277"/>
    </location>
</feature>
<feature type="compositionally biased region" description="Basic and acidic residues" evidence="1">
    <location>
        <begin position="176"/>
        <end position="220"/>
    </location>
</feature>
<gene>
    <name evidence="2" type="ORF">PEBR_10561</name>
</gene>
<accession>A0A1S9RU81</accession>
<reference evidence="3" key="1">
    <citation type="submission" date="2015-09" db="EMBL/GenBank/DDBJ databases">
        <authorList>
            <person name="Fill T.P."/>
            <person name="Baretta J.F."/>
            <person name="de Almeida L.G."/>
            <person name="Rocha M."/>
            <person name="de Souza D.H."/>
            <person name="Malavazi I."/>
            <person name="Cerdeira L.T."/>
            <person name="Hong H."/>
            <person name="Samborskyy M."/>
            <person name="de Vasconcelos A.T."/>
            <person name="Leadlay P."/>
            <person name="Rodrigues-Filho E."/>
        </authorList>
    </citation>
    <scope>NUCLEOTIDE SEQUENCE [LARGE SCALE GENOMIC DNA]</scope>
    <source>
        <strain evidence="3">LaBioMMi 136</strain>
    </source>
</reference>
<dbReference type="AlphaFoldDB" id="A0A1S9RU81"/>
<comment type="caution">
    <text evidence="2">The sequence shown here is derived from an EMBL/GenBank/DDBJ whole genome shotgun (WGS) entry which is preliminary data.</text>
</comment>
<evidence type="ECO:0000313" key="2">
    <source>
        <dbReference type="EMBL" id="OOQ89083.1"/>
    </source>
</evidence>
<proteinExistence type="predicted"/>
<evidence type="ECO:0000313" key="3">
    <source>
        <dbReference type="Proteomes" id="UP000190744"/>
    </source>
</evidence>
<organism evidence="2 3">
    <name type="scientific">Penicillium brasilianum</name>
    <dbReference type="NCBI Taxonomy" id="104259"/>
    <lineage>
        <taxon>Eukaryota</taxon>
        <taxon>Fungi</taxon>
        <taxon>Dikarya</taxon>
        <taxon>Ascomycota</taxon>
        <taxon>Pezizomycotina</taxon>
        <taxon>Eurotiomycetes</taxon>
        <taxon>Eurotiomycetidae</taxon>
        <taxon>Eurotiales</taxon>
        <taxon>Aspergillaceae</taxon>
        <taxon>Penicillium</taxon>
    </lineage>
</organism>
<feature type="compositionally biased region" description="Low complexity" evidence="1">
    <location>
        <begin position="18"/>
        <end position="34"/>
    </location>
</feature>
<dbReference type="Proteomes" id="UP000190744">
    <property type="component" value="Unassembled WGS sequence"/>
</dbReference>
<protein>
    <submittedName>
        <fullName evidence="2">Uncharacterized protein</fullName>
    </submittedName>
</protein>
<feature type="compositionally biased region" description="Polar residues" evidence="1">
    <location>
        <begin position="244"/>
        <end position="268"/>
    </location>
</feature>
<dbReference type="EMBL" id="LJBN01000116">
    <property type="protein sequence ID" value="OOQ89083.1"/>
    <property type="molecule type" value="Genomic_DNA"/>
</dbReference>
<name>A0A1S9RU81_PENBI</name>
<evidence type="ECO:0000256" key="1">
    <source>
        <dbReference type="SAM" id="MobiDB-lite"/>
    </source>
</evidence>